<evidence type="ECO:0000313" key="4">
    <source>
        <dbReference type="Proteomes" id="UP000736672"/>
    </source>
</evidence>
<dbReference type="SUPFAM" id="SSF51905">
    <property type="entry name" value="FAD/NAD(P)-binding domain"/>
    <property type="match status" value="1"/>
</dbReference>
<evidence type="ECO:0000256" key="2">
    <source>
        <dbReference type="ARBA" id="ARBA00023033"/>
    </source>
</evidence>
<dbReference type="AlphaFoldDB" id="A0A9P9JPG4"/>
<keyword evidence="2" id="KW-0503">Monooxygenase</keyword>
<protein>
    <recommendedName>
        <fullName evidence="5">Monooxygenase</fullName>
    </recommendedName>
</protein>
<sequence length="486" mass="54988">MVPQKYYDCIIVGGGIAGINAAFRFQQAFPKLSYAILEGRDDIGGTWSLFQYPGIRSDSDLYTLSFPWDPWSEDESIAKGESIMEYLRDITKKHDLDSKIRLGHKVTSANWDSGTQHWGLKVQVQGHEISIVTKYLMMGTGYYDADHPYQAHIEGLSRFKGHVLHPQFWPKDYNYQGRKVVIIGSGATAITMLPAMHQEAGHVTMLQRSPGYIISLPQTDWMRRVLRKTLPKSWAISLIRLRYILSAYLIFLFCKVFPILSRRYIQHLAQSQLPKEFSIDPHFEPKYHPWDQRLCIAPDGDFYRCLSTGKASIVTGEISTVTEDAVVLTSGESLPADVIVTATGLRLKLLGHVDVTVDNGPPVMVGDYFTWRGCMLQNIPNLFALNGYFLASYTLGIDNSCILIMRILAEAERQGNRVITPTAKGTASITPRAAVPLTSGYVQRGLKDKATPKLGNSRPWSSEWFWFTDWFRSRFFQYTEGLTFEG</sequence>
<dbReference type="Gene3D" id="3.50.50.60">
    <property type="entry name" value="FAD/NAD(P)-binding domain"/>
    <property type="match status" value="2"/>
</dbReference>
<keyword evidence="4" id="KW-1185">Reference proteome</keyword>
<evidence type="ECO:0000256" key="1">
    <source>
        <dbReference type="ARBA" id="ARBA00001974"/>
    </source>
</evidence>
<reference evidence="3" key="1">
    <citation type="journal article" date="2021" name="Nat. Commun.">
        <title>Genetic determinants of endophytism in the Arabidopsis root mycobiome.</title>
        <authorList>
            <person name="Mesny F."/>
            <person name="Miyauchi S."/>
            <person name="Thiergart T."/>
            <person name="Pickel B."/>
            <person name="Atanasova L."/>
            <person name="Karlsson M."/>
            <person name="Huettel B."/>
            <person name="Barry K.W."/>
            <person name="Haridas S."/>
            <person name="Chen C."/>
            <person name="Bauer D."/>
            <person name="Andreopoulos W."/>
            <person name="Pangilinan J."/>
            <person name="LaButti K."/>
            <person name="Riley R."/>
            <person name="Lipzen A."/>
            <person name="Clum A."/>
            <person name="Drula E."/>
            <person name="Henrissat B."/>
            <person name="Kohler A."/>
            <person name="Grigoriev I.V."/>
            <person name="Martin F.M."/>
            <person name="Hacquard S."/>
        </authorList>
    </citation>
    <scope>NUCLEOTIDE SEQUENCE</scope>
    <source>
        <strain evidence="3">FSSC 5 MPI-SDFR-AT-0091</strain>
    </source>
</reference>
<evidence type="ECO:0000313" key="3">
    <source>
        <dbReference type="EMBL" id="KAH7232692.1"/>
    </source>
</evidence>
<dbReference type="PANTHER" id="PTHR43872:SF1">
    <property type="entry name" value="MONOOXYGENASE, PUTATIVE (AFU_ORTHOLOGUE AFUA_8G02570)-RELATED"/>
    <property type="match status" value="1"/>
</dbReference>
<comment type="cofactor">
    <cofactor evidence="1">
        <name>FAD</name>
        <dbReference type="ChEBI" id="CHEBI:57692"/>
    </cofactor>
</comment>
<dbReference type="GO" id="GO:0004497">
    <property type="term" value="F:monooxygenase activity"/>
    <property type="evidence" value="ECO:0007669"/>
    <property type="project" value="UniProtKB-KW"/>
</dbReference>
<dbReference type="PANTHER" id="PTHR43872">
    <property type="entry name" value="MONOOXYGENASE, PUTATIVE (AFU_ORTHOLOGUE AFUA_8G02570)-RELATED"/>
    <property type="match status" value="1"/>
</dbReference>
<dbReference type="Proteomes" id="UP000736672">
    <property type="component" value="Unassembled WGS sequence"/>
</dbReference>
<organism evidence="3 4">
    <name type="scientific">Fusarium solani</name>
    <name type="common">Filamentous fungus</name>
    <dbReference type="NCBI Taxonomy" id="169388"/>
    <lineage>
        <taxon>Eukaryota</taxon>
        <taxon>Fungi</taxon>
        <taxon>Dikarya</taxon>
        <taxon>Ascomycota</taxon>
        <taxon>Pezizomycotina</taxon>
        <taxon>Sordariomycetes</taxon>
        <taxon>Hypocreomycetidae</taxon>
        <taxon>Hypocreales</taxon>
        <taxon>Nectriaceae</taxon>
        <taxon>Fusarium</taxon>
        <taxon>Fusarium solani species complex</taxon>
    </lineage>
</organism>
<dbReference type="OrthoDB" id="5003813at2759"/>
<dbReference type="EMBL" id="JAGTJS010000028">
    <property type="protein sequence ID" value="KAH7232692.1"/>
    <property type="molecule type" value="Genomic_DNA"/>
</dbReference>
<gene>
    <name evidence="3" type="ORF">B0J15DRAFT_408732</name>
</gene>
<keyword evidence="2" id="KW-0560">Oxidoreductase</keyword>
<proteinExistence type="predicted"/>
<name>A0A9P9JPG4_FUSSL</name>
<dbReference type="InterPro" id="IPR036188">
    <property type="entry name" value="FAD/NAD-bd_sf"/>
</dbReference>
<evidence type="ECO:0008006" key="5">
    <source>
        <dbReference type="Google" id="ProtNLM"/>
    </source>
</evidence>
<comment type="caution">
    <text evidence="3">The sequence shown here is derived from an EMBL/GenBank/DDBJ whole genome shotgun (WGS) entry which is preliminary data.</text>
</comment>
<dbReference type="Pfam" id="PF13738">
    <property type="entry name" value="Pyr_redox_3"/>
    <property type="match status" value="1"/>
</dbReference>
<dbReference type="InterPro" id="IPR051820">
    <property type="entry name" value="FAD-binding_MO"/>
</dbReference>
<accession>A0A9P9JPG4</accession>